<evidence type="ECO:0000256" key="1">
    <source>
        <dbReference type="ARBA" id="ARBA00022737"/>
    </source>
</evidence>
<dbReference type="AlphaFoldDB" id="H5SVP7"/>
<dbReference type="SUPFAM" id="SSF51126">
    <property type="entry name" value="Pectin lyase-like"/>
    <property type="match status" value="1"/>
</dbReference>
<dbReference type="Gene3D" id="2.160.20.10">
    <property type="entry name" value="Single-stranded right-handed beta-helix, Pectin lyase-like"/>
    <property type="match status" value="2"/>
</dbReference>
<evidence type="ECO:0000259" key="2">
    <source>
        <dbReference type="Pfam" id="PF13229"/>
    </source>
</evidence>
<dbReference type="InterPro" id="IPR012334">
    <property type="entry name" value="Pectin_lyas_fold"/>
</dbReference>
<organism evidence="3">
    <name type="scientific">Acetithermum autotrophicum</name>
    <dbReference type="NCBI Taxonomy" id="1446466"/>
    <lineage>
        <taxon>Bacteria</taxon>
        <taxon>Candidatus Bipolaricaulota</taxon>
        <taxon>Candidatus Acetithermum</taxon>
    </lineage>
</organism>
<reference evidence="3" key="1">
    <citation type="journal article" date="2005" name="Environ. Microbiol.">
        <title>Genetic and functional properties of uncultivated thermophilic crenarchaeotes from a subsurface gold mine as revealed by analysis of genome fragments.</title>
        <authorList>
            <person name="Nunoura T."/>
            <person name="Hirayama H."/>
            <person name="Takami H."/>
            <person name="Oida H."/>
            <person name="Nishi S."/>
            <person name="Shimamura S."/>
            <person name="Suzuki Y."/>
            <person name="Inagaki F."/>
            <person name="Takai K."/>
            <person name="Nealson K.H."/>
            <person name="Horikoshi K."/>
        </authorList>
    </citation>
    <scope>NUCLEOTIDE SEQUENCE</scope>
</reference>
<dbReference type="EMBL" id="AP011803">
    <property type="protein sequence ID" value="BAL59676.1"/>
    <property type="molecule type" value="Genomic_DNA"/>
</dbReference>
<evidence type="ECO:0000313" key="3">
    <source>
        <dbReference type="EMBL" id="BAL59676.1"/>
    </source>
</evidence>
<dbReference type="InterPro" id="IPR011050">
    <property type="entry name" value="Pectin_lyase_fold/virulence"/>
</dbReference>
<accession>H5SVP7</accession>
<feature type="domain" description="Right handed beta helix" evidence="2">
    <location>
        <begin position="128"/>
        <end position="270"/>
    </location>
</feature>
<dbReference type="SMART" id="SM00710">
    <property type="entry name" value="PbH1"/>
    <property type="match status" value="4"/>
</dbReference>
<dbReference type="InterPro" id="IPR006626">
    <property type="entry name" value="PbH1"/>
</dbReference>
<gene>
    <name evidence="3" type="ORF">HGMM_OP4C312</name>
</gene>
<reference evidence="3" key="2">
    <citation type="journal article" date="2012" name="PLoS ONE">
        <title>A Deeply Branching Thermophilic Bacterium with an Ancient Acetyl-CoA Pathway Dominates a Subsurface Ecosystem.</title>
        <authorList>
            <person name="Takami H."/>
            <person name="Noguchi H."/>
            <person name="Takaki Y."/>
            <person name="Uchiyama I."/>
            <person name="Toyoda A."/>
            <person name="Nishi S."/>
            <person name="Chee G.-J."/>
            <person name="Arai W."/>
            <person name="Nunoura T."/>
            <person name="Itoh T."/>
            <person name="Hattori M."/>
            <person name="Takai K."/>
        </authorList>
    </citation>
    <scope>NUCLEOTIDE SEQUENCE</scope>
</reference>
<sequence>MRAFGILGLLSILAWVDIARTKQPIDCAKSSLQAALDAARDGETVTLAAGVCTENLVITKNLTLVGAGMEQTLIRGSKLGFPVVFVQSDAPITVIIKNLTLADAPRASESPQHGKECAIFYPELLCPSGLQARGAARVTVSSVRIVRNPWVGVYVLDAASVLVQDSEISENGWGVYVSPDASVELRDSRVERSRENGLEIWGSALVARALIRANGRAGVESVGAVKVFDSEIVQNRGSGVLLSGASQTELHSNLITENKQWGIAAYLRKCDYLSDNFRGSAVLDQNRIFGNRPGDVCLP</sequence>
<dbReference type="InterPro" id="IPR039448">
    <property type="entry name" value="Beta_helix"/>
</dbReference>
<dbReference type="InterPro" id="IPR051550">
    <property type="entry name" value="SCF-Subunits/Alg-Epimerases"/>
</dbReference>
<name>H5SVP7_ACEAU</name>
<dbReference type="PANTHER" id="PTHR22990">
    <property type="entry name" value="F-BOX ONLY PROTEIN"/>
    <property type="match status" value="1"/>
</dbReference>
<dbReference type="Pfam" id="PF13229">
    <property type="entry name" value="Beta_helix"/>
    <property type="match status" value="1"/>
</dbReference>
<protein>
    <submittedName>
        <fullName evidence="3">Hypothetical conserved protein</fullName>
    </submittedName>
</protein>
<dbReference type="PANTHER" id="PTHR22990:SF15">
    <property type="entry name" value="F-BOX ONLY PROTEIN 10"/>
    <property type="match status" value="1"/>
</dbReference>
<keyword evidence="1" id="KW-0677">Repeat</keyword>
<proteinExistence type="predicted"/>